<reference evidence="2 3" key="1">
    <citation type="submission" date="2023-01" db="EMBL/GenBank/DDBJ databases">
        <title>Analysis of 21 Apiospora genomes using comparative genomics revels a genus with tremendous synthesis potential of carbohydrate active enzymes and secondary metabolites.</title>
        <authorList>
            <person name="Sorensen T."/>
        </authorList>
    </citation>
    <scope>NUCLEOTIDE SEQUENCE [LARGE SCALE GENOMIC DNA]</scope>
    <source>
        <strain evidence="2 3">CBS 117206</strain>
    </source>
</reference>
<feature type="compositionally biased region" description="Basic and acidic residues" evidence="1">
    <location>
        <begin position="741"/>
        <end position="751"/>
    </location>
</feature>
<evidence type="ECO:0000256" key="1">
    <source>
        <dbReference type="SAM" id="MobiDB-lite"/>
    </source>
</evidence>
<gene>
    <name evidence="2" type="ORF">PG999_012368</name>
</gene>
<dbReference type="Proteomes" id="UP001392437">
    <property type="component" value="Unassembled WGS sequence"/>
</dbReference>
<organism evidence="2 3">
    <name type="scientific">Apiospora kogelbergensis</name>
    <dbReference type="NCBI Taxonomy" id="1337665"/>
    <lineage>
        <taxon>Eukaryota</taxon>
        <taxon>Fungi</taxon>
        <taxon>Dikarya</taxon>
        <taxon>Ascomycota</taxon>
        <taxon>Pezizomycotina</taxon>
        <taxon>Sordariomycetes</taxon>
        <taxon>Xylariomycetidae</taxon>
        <taxon>Amphisphaeriales</taxon>
        <taxon>Apiosporaceae</taxon>
        <taxon>Apiospora</taxon>
    </lineage>
</organism>
<evidence type="ECO:0000313" key="3">
    <source>
        <dbReference type="Proteomes" id="UP001392437"/>
    </source>
</evidence>
<dbReference type="EMBL" id="JAQQWP010000009">
    <property type="protein sequence ID" value="KAK8101994.1"/>
    <property type="molecule type" value="Genomic_DNA"/>
</dbReference>
<feature type="region of interest" description="Disordered" evidence="1">
    <location>
        <begin position="741"/>
        <end position="770"/>
    </location>
</feature>
<sequence length="914" mass="104729">MAQRKPPSLGPMGAENTIRVHDISRQLATRKAARILDAHRNLRDVFRENSARIWRTWDNLGVNRRKWMLRQPRVNGLLIAERRRQYLEPLRPWMSQAPGTVKALRDSKPNDYLKSVAENFSEKTPQEVLHFRHPALSVEGLSEDPRVLLTYLQSRSDELPADYSYSDFFLQYPDLTVDFKLIGQPTEAYLYGRGERQWVDPFNRREDSYLAYFMTDSTSNVAAQQYADHQRNRLQAHNDKLIPYGCLDHLMQNQEREYRFLTDLCNVIMGEEDLDESPETEAASSSQSQGEPWRRSFFHDLTVFGRWSKDEEIDEVTGTMLGETFESIYATVSYGELTQGYRPPSRPWTELLYMWMYRNRETSSYTMLQLRQDPLVFKERVRDAWEHQATQVSLASKSGRTDDDIELENKQRWAKALRDTVVGTAERYTLWSPVDSMVAEVSRQEIAPGAKAMWDNNEKRELTELQKNAYCFLYDTIWYQVLLDDLDKYANEWAKGEGNDRSDLFGPLVEELLELAKVLAAIQRELDNAACQQKWLTIAKRIRTQDADYQKHIAPALKADEPRRQRYARELNELNIISNDSDIEAETPYYRNDELQTTAQAETNIAVEAALKSFWEEFEMDFRGHIPPMWARIWSFANPDATEAPTTQEGKGKGKAKEPVGAGSGSGQEPVTPPRGKRKEPMSSQEAPAMKRAKLAPARDVKGKGKEPAPTKVAASEPYVVPYQSSSPPNKRAAVLRNLREMPQSKKRTADEDPEAAGIEDPMDDPPIVRNRRLPRIPVSEDTFDKLEVMLGTGIHQRFGTMRLTEWRAVLTDIGYEIQSIGSSISATPNENLLRYRAADQGRLIKSWTQHYHHKGNPTIPMDFQARNQYSIRLFMQGKYGFGSQGLGIEDFKVQVEGEPDTDPEDDAGGGANA</sequence>
<proteinExistence type="predicted"/>
<evidence type="ECO:0000313" key="2">
    <source>
        <dbReference type="EMBL" id="KAK8101994.1"/>
    </source>
</evidence>
<keyword evidence="3" id="KW-1185">Reference proteome</keyword>
<accession>A0AAW0QI87</accession>
<feature type="region of interest" description="Disordered" evidence="1">
    <location>
        <begin position="895"/>
        <end position="914"/>
    </location>
</feature>
<dbReference type="AlphaFoldDB" id="A0AAW0QI87"/>
<feature type="region of interest" description="Disordered" evidence="1">
    <location>
        <begin position="641"/>
        <end position="715"/>
    </location>
</feature>
<feature type="compositionally biased region" description="Basic and acidic residues" evidence="1">
    <location>
        <begin position="697"/>
        <end position="709"/>
    </location>
</feature>
<name>A0AAW0QI87_9PEZI</name>
<feature type="compositionally biased region" description="Acidic residues" evidence="1">
    <location>
        <begin position="898"/>
        <end position="908"/>
    </location>
</feature>
<comment type="caution">
    <text evidence="2">The sequence shown here is derived from an EMBL/GenBank/DDBJ whole genome shotgun (WGS) entry which is preliminary data.</text>
</comment>
<protein>
    <submittedName>
        <fullName evidence="2">Uncharacterized protein</fullName>
    </submittedName>
</protein>